<evidence type="ECO:0000256" key="3">
    <source>
        <dbReference type="PROSITE-ProRule" id="PRU00708"/>
    </source>
</evidence>
<dbReference type="FunFam" id="1.25.40.10:FF:000442">
    <property type="entry name" value="Pentatricopeptide repeat-containing protein At3g49710"/>
    <property type="match status" value="1"/>
</dbReference>
<dbReference type="GO" id="GO:0008270">
    <property type="term" value="F:zinc ion binding"/>
    <property type="evidence" value="ECO:0007669"/>
    <property type="project" value="InterPro"/>
</dbReference>
<keyword evidence="2" id="KW-0677">Repeat</keyword>
<comment type="similarity">
    <text evidence="1">Belongs to the PPR family. PCMP-H subfamily.</text>
</comment>
<feature type="repeat" description="PPR" evidence="3">
    <location>
        <begin position="119"/>
        <end position="153"/>
    </location>
</feature>
<dbReference type="PANTHER" id="PTHR47926">
    <property type="entry name" value="PENTATRICOPEPTIDE REPEAT-CONTAINING PROTEIN"/>
    <property type="match status" value="1"/>
</dbReference>
<name>A0A9Q0JEM2_9ROSI</name>
<evidence type="ECO:0000313" key="5">
    <source>
        <dbReference type="EMBL" id="KAJ4839866.1"/>
    </source>
</evidence>
<dbReference type="NCBIfam" id="TIGR00756">
    <property type="entry name" value="PPR"/>
    <property type="match status" value="2"/>
</dbReference>
<feature type="repeat" description="PPR" evidence="3">
    <location>
        <begin position="57"/>
        <end position="91"/>
    </location>
</feature>
<reference evidence="5" key="2">
    <citation type="journal article" date="2023" name="Plants (Basel)">
        <title>Annotation of the Turnera subulata (Passifloraceae) Draft Genome Reveals the S-Locus Evolved after the Divergence of Turneroideae from Passifloroideae in a Stepwise Manner.</title>
        <authorList>
            <person name="Henning P.M."/>
            <person name="Roalson E.H."/>
            <person name="Mir W."/>
            <person name="McCubbin A.G."/>
            <person name="Shore J.S."/>
        </authorList>
    </citation>
    <scope>NUCLEOTIDE SEQUENCE</scope>
    <source>
        <strain evidence="5">F60SS</strain>
    </source>
</reference>
<dbReference type="Proteomes" id="UP001141552">
    <property type="component" value="Unassembled WGS sequence"/>
</dbReference>
<dbReference type="GO" id="GO:0009451">
    <property type="term" value="P:RNA modification"/>
    <property type="evidence" value="ECO:0007669"/>
    <property type="project" value="InterPro"/>
</dbReference>
<organism evidence="5 6">
    <name type="scientific">Turnera subulata</name>
    <dbReference type="NCBI Taxonomy" id="218843"/>
    <lineage>
        <taxon>Eukaryota</taxon>
        <taxon>Viridiplantae</taxon>
        <taxon>Streptophyta</taxon>
        <taxon>Embryophyta</taxon>
        <taxon>Tracheophyta</taxon>
        <taxon>Spermatophyta</taxon>
        <taxon>Magnoliopsida</taxon>
        <taxon>eudicotyledons</taxon>
        <taxon>Gunneridae</taxon>
        <taxon>Pentapetalae</taxon>
        <taxon>rosids</taxon>
        <taxon>fabids</taxon>
        <taxon>Malpighiales</taxon>
        <taxon>Passifloraceae</taxon>
        <taxon>Turnera</taxon>
    </lineage>
</organism>
<dbReference type="OrthoDB" id="185373at2759"/>
<dbReference type="Pfam" id="PF14432">
    <property type="entry name" value="DYW_deaminase"/>
    <property type="match status" value="1"/>
</dbReference>
<reference evidence="5" key="1">
    <citation type="submission" date="2022-02" db="EMBL/GenBank/DDBJ databases">
        <authorList>
            <person name="Henning P.M."/>
            <person name="McCubbin A.G."/>
            <person name="Shore J.S."/>
        </authorList>
    </citation>
    <scope>NUCLEOTIDE SEQUENCE</scope>
    <source>
        <strain evidence="5">F60SS</strain>
        <tissue evidence="5">Leaves</tissue>
    </source>
</reference>
<dbReference type="PROSITE" id="PS51375">
    <property type="entry name" value="PPR"/>
    <property type="match status" value="2"/>
</dbReference>
<gene>
    <name evidence="5" type="ORF">Tsubulata_003171</name>
</gene>
<dbReference type="InterPro" id="IPR032867">
    <property type="entry name" value="DYW_dom"/>
</dbReference>
<evidence type="ECO:0000313" key="6">
    <source>
        <dbReference type="Proteomes" id="UP001141552"/>
    </source>
</evidence>
<comment type="caution">
    <text evidence="5">The sequence shown here is derived from an EMBL/GenBank/DDBJ whole genome shotgun (WGS) entry which is preliminary data.</text>
</comment>
<proteinExistence type="inferred from homology"/>
<evidence type="ECO:0000256" key="2">
    <source>
        <dbReference type="ARBA" id="ARBA00022737"/>
    </source>
</evidence>
<keyword evidence="6" id="KW-1185">Reference proteome</keyword>
<dbReference type="GO" id="GO:0003723">
    <property type="term" value="F:RNA binding"/>
    <property type="evidence" value="ECO:0007669"/>
    <property type="project" value="InterPro"/>
</dbReference>
<dbReference type="EMBL" id="JAKUCV010003177">
    <property type="protein sequence ID" value="KAJ4839866.1"/>
    <property type="molecule type" value="Genomic_DNA"/>
</dbReference>
<feature type="domain" description="DYW" evidence="4">
    <location>
        <begin position="157"/>
        <end position="214"/>
    </location>
</feature>
<dbReference type="InterPro" id="IPR011990">
    <property type="entry name" value="TPR-like_helical_dom_sf"/>
</dbReference>
<dbReference type="AlphaFoldDB" id="A0A9Q0JEM2"/>
<evidence type="ECO:0000256" key="1">
    <source>
        <dbReference type="ARBA" id="ARBA00006643"/>
    </source>
</evidence>
<dbReference type="InterPro" id="IPR046960">
    <property type="entry name" value="PPR_At4g14850-like_plant"/>
</dbReference>
<sequence length="234" mass="26516">MKPRLKLRQAIDSLYALGPATHESYTCLALECFRANDVDQATRLQTHMDLHCYRPADAFLHNRLLHLYAKSGKISHARDLFAKMPQRDIFSWNAMLSLYAKSGSVRDLQGVFDAMPSRDSVSYNTVISGFAGNGCAGEALEAFVRMQRDGFQPTEYTHLVLHNVAEEEKFESICYHSEKLALAFWLIKKPFGVTPIRIMKNIRVCGDCHSHRKICHTERFKQVSSFCGGGVLLQ</sequence>
<dbReference type="Gene3D" id="1.25.40.10">
    <property type="entry name" value="Tetratricopeptide repeat domain"/>
    <property type="match status" value="1"/>
</dbReference>
<dbReference type="InterPro" id="IPR002885">
    <property type="entry name" value="PPR_rpt"/>
</dbReference>
<accession>A0A9Q0JEM2</accession>
<dbReference type="Pfam" id="PF01535">
    <property type="entry name" value="PPR"/>
    <property type="match status" value="3"/>
</dbReference>
<evidence type="ECO:0000259" key="4">
    <source>
        <dbReference type="Pfam" id="PF14432"/>
    </source>
</evidence>
<protein>
    <recommendedName>
        <fullName evidence="4">DYW domain-containing protein</fullName>
    </recommendedName>
</protein>
<feature type="non-terminal residue" evidence="5">
    <location>
        <position position="234"/>
    </location>
</feature>